<organism evidence="2 3">
    <name type="scientific">Ambispora gerdemannii</name>
    <dbReference type="NCBI Taxonomy" id="144530"/>
    <lineage>
        <taxon>Eukaryota</taxon>
        <taxon>Fungi</taxon>
        <taxon>Fungi incertae sedis</taxon>
        <taxon>Mucoromycota</taxon>
        <taxon>Glomeromycotina</taxon>
        <taxon>Glomeromycetes</taxon>
        <taxon>Archaeosporales</taxon>
        <taxon>Ambisporaceae</taxon>
        <taxon>Ambispora</taxon>
    </lineage>
</organism>
<evidence type="ECO:0000313" key="2">
    <source>
        <dbReference type="EMBL" id="CAG8595445.1"/>
    </source>
</evidence>
<dbReference type="GO" id="GO:0005759">
    <property type="term" value="C:mitochondrial matrix"/>
    <property type="evidence" value="ECO:0007669"/>
    <property type="project" value="TreeGrafter"/>
</dbReference>
<dbReference type="GO" id="GO:0006974">
    <property type="term" value="P:DNA damage response"/>
    <property type="evidence" value="ECO:0007669"/>
    <property type="project" value="InterPro"/>
</dbReference>
<dbReference type="GO" id="GO:0006631">
    <property type="term" value="P:fatty acid metabolic process"/>
    <property type="evidence" value="ECO:0007669"/>
    <property type="project" value="TreeGrafter"/>
</dbReference>
<dbReference type="AlphaFoldDB" id="A0A9N9CB39"/>
<dbReference type="OrthoDB" id="28127at2759"/>
<dbReference type="Proteomes" id="UP000789831">
    <property type="component" value="Unassembled WGS sequence"/>
</dbReference>
<dbReference type="Pfam" id="PF13532">
    <property type="entry name" value="2OG-FeII_Oxy_2"/>
    <property type="match status" value="1"/>
</dbReference>
<dbReference type="InterPro" id="IPR027450">
    <property type="entry name" value="AlkB-like"/>
</dbReference>
<dbReference type="InterPro" id="IPR032870">
    <property type="entry name" value="ALKBH7-like"/>
</dbReference>
<protein>
    <submittedName>
        <fullName evidence="2">1089_t:CDS:1</fullName>
    </submittedName>
</protein>
<dbReference type="Gene3D" id="2.60.120.590">
    <property type="entry name" value="Alpha-ketoglutarate-dependent dioxygenase AlkB-like"/>
    <property type="match status" value="1"/>
</dbReference>
<evidence type="ECO:0000313" key="3">
    <source>
        <dbReference type="Proteomes" id="UP000789831"/>
    </source>
</evidence>
<comment type="caution">
    <text evidence="2">The sequence shown here is derived from an EMBL/GenBank/DDBJ whole genome shotgun (WGS) entry which is preliminary data.</text>
</comment>
<dbReference type="InterPro" id="IPR037151">
    <property type="entry name" value="AlkB-like_sf"/>
</dbReference>
<dbReference type="PANTHER" id="PTHR21052">
    <property type="entry name" value="SPERMATOGENESIS ASSOCIATED 11-RELATED"/>
    <property type="match status" value="1"/>
</dbReference>
<reference evidence="2" key="1">
    <citation type="submission" date="2021-06" db="EMBL/GenBank/DDBJ databases">
        <authorList>
            <person name="Kallberg Y."/>
            <person name="Tangrot J."/>
            <person name="Rosling A."/>
        </authorList>
    </citation>
    <scope>NUCLEOTIDE SEQUENCE</scope>
    <source>
        <strain evidence="2">MT106</strain>
    </source>
</reference>
<feature type="domain" description="Alpha-ketoglutarate-dependent dioxygenase AlkB-like" evidence="1">
    <location>
        <begin position="48"/>
        <end position="234"/>
    </location>
</feature>
<dbReference type="SUPFAM" id="SSF51197">
    <property type="entry name" value="Clavaminate synthase-like"/>
    <property type="match status" value="1"/>
</dbReference>
<keyword evidence="3" id="KW-1185">Reference proteome</keyword>
<sequence length="242" mass="28133">MFRLADKLRQQVFKHFHSSSSSTKMSPSQYIDYLSMPSSNLFNPDDFILYPNHFSEKEQELLLGHSLKKFKRVLGKAIIYQKGHFDGVIEGYRECQASDWIDYNISNSKNSELRELRELLKDKVYNLVPDVKKWNPIHILELAEWGGIRPHVDNIEYSGKVIMGASLISSAVMIFRHVDDPSCMFSVLLEPGSLYIQKGSVRFKFTHEIPMQPENHVFRGNLIQKGRRVSLIFRDIQDQKIL</sequence>
<evidence type="ECO:0000259" key="1">
    <source>
        <dbReference type="Pfam" id="PF13532"/>
    </source>
</evidence>
<dbReference type="PANTHER" id="PTHR21052:SF0">
    <property type="entry name" value="ALPHA-KETOGLUTARATE-DEPENDENT DIOXYGENASE ALKB HOMOLOG 7, MITOCHONDRIAL"/>
    <property type="match status" value="1"/>
</dbReference>
<gene>
    <name evidence="2" type="ORF">AGERDE_LOCUS8826</name>
</gene>
<accession>A0A9N9CB39</accession>
<name>A0A9N9CB39_9GLOM</name>
<proteinExistence type="predicted"/>
<dbReference type="EMBL" id="CAJVPL010001994">
    <property type="protein sequence ID" value="CAG8595445.1"/>
    <property type="molecule type" value="Genomic_DNA"/>
</dbReference>